<dbReference type="OrthoDB" id="3615644at2"/>
<dbReference type="AlphaFoldDB" id="A0A558DAW7"/>
<reference evidence="1 2" key="1">
    <citation type="submission" date="2019-07" db="EMBL/GenBank/DDBJ databases">
        <authorList>
            <person name="Duangmal K."/>
            <person name="Teo W.F.A."/>
        </authorList>
    </citation>
    <scope>NUCLEOTIDE SEQUENCE [LARGE SCALE GENOMIC DNA]</scope>
    <source>
        <strain evidence="1 2">TBRC 6029</strain>
    </source>
</reference>
<keyword evidence="2" id="KW-1185">Reference proteome</keyword>
<dbReference type="EMBL" id="VJWX01000039">
    <property type="protein sequence ID" value="TVT58160.1"/>
    <property type="molecule type" value="Genomic_DNA"/>
</dbReference>
<dbReference type="RefSeq" id="WP_144586393.1">
    <property type="nucleotide sequence ID" value="NZ_VJWX01000039.1"/>
</dbReference>
<sequence length="162" mass="18674">MDDECKHLLPIGHCAYCKPPPEGVLPHGYRTKGGHAYHNDRECDWLRKGHDRSRRQGKDIHDAVRVAWADVKPGELEPCEFCCTSQWLRRHGKQGISPAERTEASPSGKPCQVRDGVDWYPGLLTWEKAPRDDGLWWARVKYRRGGKEIVVIKNQNDLRPRQ</sequence>
<proteinExistence type="predicted"/>
<protein>
    <submittedName>
        <fullName evidence="1">Uncharacterized protein</fullName>
    </submittedName>
</protein>
<organism evidence="1 2">
    <name type="scientific">Amycolatopsis rhizosphaerae</name>
    <dbReference type="NCBI Taxonomy" id="2053003"/>
    <lineage>
        <taxon>Bacteria</taxon>
        <taxon>Bacillati</taxon>
        <taxon>Actinomycetota</taxon>
        <taxon>Actinomycetes</taxon>
        <taxon>Pseudonocardiales</taxon>
        <taxon>Pseudonocardiaceae</taxon>
        <taxon>Amycolatopsis</taxon>
    </lineage>
</organism>
<comment type="caution">
    <text evidence="1">The sequence shown here is derived from an EMBL/GenBank/DDBJ whole genome shotgun (WGS) entry which is preliminary data.</text>
</comment>
<dbReference type="Proteomes" id="UP000320011">
    <property type="component" value="Unassembled WGS sequence"/>
</dbReference>
<evidence type="ECO:0000313" key="2">
    <source>
        <dbReference type="Proteomes" id="UP000320011"/>
    </source>
</evidence>
<reference evidence="1 2" key="2">
    <citation type="submission" date="2019-08" db="EMBL/GenBank/DDBJ databases">
        <title>Amycolatopsis acidicola sp. nov., isolated from peat swamp forest soil.</title>
        <authorList>
            <person name="Srisuk N."/>
        </authorList>
    </citation>
    <scope>NUCLEOTIDE SEQUENCE [LARGE SCALE GENOMIC DNA]</scope>
    <source>
        <strain evidence="1 2">TBRC 6029</strain>
    </source>
</reference>
<name>A0A558DAW7_9PSEU</name>
<gene>
    <name evidence="1" type="ORF">FNH05_06655</name>
</gene>
<accession>A0A558DAW7</accession>
<evidence type="ECO:0000313" key="1">
    <source>
        <dbReference type="EMBL" id="TVT58160.1"/>
    </source>
</evidence>